<evidence type="ECO:0000256" key="4">
    <source>
        <dbReference type="ARBA" id="ARBA00023136"/>
    </source>
</evidence>
<evidence type="ECO:0000259" key="6">
    <source>
        <dbReference type="Pfam" id="PF07782"/>
    </source>
</evidence>
<accession>A0A3B3Z604</accession>
<reference evidence="7" key="2">
    <citation type="submission" date="2025-09" db="UniProtKB">
        <authorList>
            <consortium name="Ensembl"/>
        </authorList>
    </citation>
    <scope>IDENTIFICATION</scope>
</reference>
<evidence type="ECO:0000256" key="3">
    <source>
        <dbReference type="ARBA" id="ARBA00022989"/>
    </source>
</evidence>
<feature type="transmembrane region" description="Helical" evidence="5">
    <location>
        <begin position="113"/>
        <end position="132"/>
    </location>
</feature>
<keyword evidence="4 5" id="KW-0472">Membrane</keyword>
<keyword evidence="2 5" id="KW-0812">Transmembrane</keyword>
<evidence type="ECO:0000313" key="7">
    <source>
        <dbReference type="Ensembl" id="ENSPMGP00000000030.1"/>
    </source>
</evidence>
<dbReference type="PANTHER" id="PTHR21041:SF6">
    <property type="entry name" value="DC-STAMP DOMAIN-CONTAINING PROTEIN 2"/>
    <property type="match status" value="1"/>
</dbReference>
<dbReference type="Ensembl" id="ENSPMGT00000000030.1">
    <property type="protein sequence ID" value="ENSPMGP00000000030.1"/>
    <property type="gene ID" value="ENSPMGG00000000026.1"/>
</dbReference>
<evidence type="ECO:0000313" key="8">
    <source>
        <dbReference type="Proteomes" id="UP000261520"/>
    </source>
</evidence>
<comment type="subcellular location">
    <subcellularLocation>
        <location evidence="1">Membrane</location>
        <topology evidence="1">Multi-pass membrane protein</topology>
    </subcellularLocation>
</comment>
<dbReference type="STRING" id="409849.ENSPMGP00000000030"/>
<dbReference type="InterPro" id="IPR051856">
    <property type="entry name" value="CSR-E3_Ligase_Protein"/>
</dbReference>
<protein>
    <recommendedName>
        <fullName evidence="6">Dendritic cell-specific transmembrane protein-like domain-containing protein</fullName>
    </recommendedName>
</protein>
<organism evidence="7 8">
    <name type="scientific">Periophthalmus magnuspinnatus</name>
    <dbReference type="NCBI Taxonomy" id="409849"/>
    <lineage>
        <taxon>Eukaryota</taxon>
        <taxon>Metazoa</taxon>
        <taxon>Chordata</taxon>
        <taxon>Craniata</taxon>
        <taxon>Vertebrata</taxon>
        <taxon>Euteleostomi</taxon>
        <taxon>Actinopterygii</taxon>
        <taxon>Neopterygii</taxon>
        <taxon>Teleostei</taxon>
        <taxon>Neoteleostei</taxon>
        <taxon>Acanthomorphata</taxon>
        <taxon>Gobiaria</taxon>
        <taxon>Gobiiformes</taxon>
        <taxon>Gobioidei</taxon>
        <taxon>Gobiidae</taxon>
        <taxon>Oxudercinae</taxon>
        <taxon>Periophthalmus</taxon>
    </lineage>
</organism>
<dbReference type="InterPro" id="IPR012858">
    <property type="entry name" value="DC_STAMP-like"/>
</dbReference>
<evidence type="ECO:0000256" key="2">
    <source>
        <dbReference type="ARBA" id="ARBA00022692"/>
    </source>
</evidence>
<dbReference type="AlphaFoldDB" id="A0A3B3Z604"/>
<name>A0A3B3Z604_9GOBI</name>
<dbReference type="Proteomes" id="UP000261520">
    <property type="component" value="Unplaced"/>
</dbReference>
<dbReference type="GO" id="GO:0016020">
    <property type="term" value="C:membrane"/>
    <property type="evidence" value="ECO:0007669"/>
    <property type="project" value="UniProtKB-SubCell"/>
</dbReference>
<sequence length="267" mass="30732">MLRRAASPLSAALDNLRDISNKAYKTANRIQNLIDTLTDGVRHIARTLRNLLHFLVDIGDICNKEMGVPYRKCRQLFEEARLNYLVHSFQILQDYNLTVFSRACVVKPRHPDIGTAVTIGFLLGLSLLLAVCKGFIQRTRRVVCSWFHPKRERERLSHLRSRILEERRWEKKAQRTAFLRASVSRSRNRERIEALLHRIPGGSRLLRVLGLENTSCLSCSNELNPEMALHCDNSMCSAVYCGVCLWRRGERMEQTGASCFTEVQFDT</sequence>
<feature type="domain" description="Dendritic cell-specific transmembrane protein-like" evidence="6">
    <location>
        <begin position="82"/>
        <end position="160"/>
    </location>
</feature>
<dbReference type="PANTHER" id="PTHR21041">
    <property type="entry name" value="DENDRITIC CELL-SPECIFIC TRANSMEMBRANE PROTEIN"/>
    <property type="match status" value="1"/>
</dbReference>
<keyword evidence="8" id="KW-1185">Reference proteome</keyword>
<reference evidence="7" key="1">
    <citation type="submission" date="2025-08" db="UniProtKB">
        <authorList>
            <consortium name="Ensembl"/>
        </authorList>
    </citation>
    <scope>IDENTIFICATION</scope>
</reference>
<evidence type="ECO:0000256" key="5">
    <source>
        <dbReference type="SAM" id="Phobius"/>
    </source>
</evidence>
<keyword evidence="3 5" id="KW-1133">Transmembrane helix</keyword>
<evidence type="ECO:0000256" key="1">
    <source>
        <dbReference type="ARBA" id="ARBA00004141"/>
    </source>
</evidence>
<dbReference type="Pfam" id="PF07782">
    <property type="entry name" value="DC_STAMP"/>
    <property type="match status" value="1"/>
</dbReference>
<proteinExistence type="predicted"/>